<dbReference type="GO" id="GO:0003677">
    <property type="term" value="F:DNA binding"/>
    <property type="evidence" value="ECO:0007669"/>
    <property type="project" value="UniProtKB-KW"/>
</dbReference>
<dbReference type="CDD" id="cd01104">
    <property type="entry name" value="HTH_MlrA-CarA"/>
    <property type="match status" value="1"/>
</dbReference>
<evidence type="ECO:0000256" key="2">
    <source>
        <dbReference type="ARBA" id="ARBA00023125"/>
    </source>
</evidence>
<gene>
    <name evidence="5" type="ORF">KUC_1058</name>
</gene>
<dbReference type="Gene3D" id="1.10.1660.10">
    <property type="match status" value="1"/>
</dbReference>
<dbReference type="GO" id="GO:0003700">
    <property type="term" value="F:DNA-binding transcription factor activity"/>
    <property type="evidence" value="ECO:0007669"/>
    <property type="project" value="InterPro"/>
</dbReference>
<dbReference type="Proteomes" id="UP000005756">
    <property type="component" value="Unassembled WGS sequence"/>
</dbReference>
<dbReference type="InterPro" id="IPR000551">
    <property type="entry name" value="MerR-type_HTH_dom"/>
</dbReference>
<dbReference type="SUPFAM" id="SSF46955">
    <property type="entry name" value="Putative DNA-binding domain"/>
    <property type="match status" value="1"/>
</dbReference>
<protein>
    <submittedName>
        <fullName evidence="5">HTH-type transcriptional regulator mlrA</fullName>
    </submittedName>
</protein>
<reference evidence="5 6" key="1">
    <citation type="submission" date="2011-10" db="EMBL/GenBank/DDBJ databases">
        <authorList>
            <person name="Quillaguamn J."/>
            <person name="Guzmn D."/>
            <person name="Balderrama-Subieta A."/>
            <person name="Cardona-Ortuo C."/>
            <person name="Guevara-Martnez M."/>
            <person name="Callisaya-Quispe N."/>
        </authorList>
    </citation>
    <scope>NUCLEOTIDE SEQUENCE [LARGE SCALE GENOMIC DNA]</scope>
    <source>
        <strain evidence="5 6">LC1</strain>
    </source>
</reference>
<keyword evidence="1" id="KW-0805">Transcription regulation</keyword>
<evidence type="ECO:0000259" key="4">
    <source>
        <dbReference type="PROSITE" id="PS50937"/>
    </source>
</evidence>
<dbReference type="EMBL" id="JH393257">
    <property type="protein sequence ID" value="EHJ94100.1"/>
    <property type="molecule type" value="Genomic_DNA"/>
</dbReference>
<evidence type="ECO:0000313" key="5">
    <source>
        <dbReference type="EMBL" id="EHJ94100.1"/>
    </source>
</evidence>
<dbReference type="PANTHER" id="PTHR30204">
    <property type="entry name" value="REDOX-CYCLING DRUG-SENSING TRANSCRIPTIONAL ACTIVATOR SOXR"/>
    <property type="match status" value="1"/>
</dbReference>
<evidence type="ECO:0000313" key="6">
    <source>
        <dbReference type="Proteomes" id="UP000005756"/>
    </source>
</evidence>
<dbReference type="PROSITE" id="PS50937">
    <property type="entry name" value="HTH_MERR_2"/>
    <property type="match status" value="1"/>
</dbReference>
<accession>A0A7U9C2P4</accession>
<dbReference type="PANTHER" id="PTHR30204:SF67">
    <property type="entry name" value="HTH-TYPE TRANSCRIPTIONAL REGULATOR MLRA-RELATED"/>
    <property type="match status" value="1"/>
</dbReference>
<dbReference type="Gene3D" id="3.40.50.280">
    <property type="entry name" value="Cobalamin-binding domain"/>
    <property type="match status" value="1"/>
</dbReference>
<dbReference type="InterPro" id="IPR009061">
    <property type="entry name" value="DNA-bd_dom_put_sf"/>
</dbReference>
<feature type="domain" description="HTH merR-type" evidence="4">
    <location>
        <begin position="36"/>
        <end position="105"/>
    </location>
</feature>
<proteinExistence type="predicted"/>
<organism evidence="5 6">
    <name type="scientific">Vreelandella boliviensis LC1</name>
    <dbReference type="NCBI Taxonomy" id="1072583"/>
    <lineage>
        <taxon>Bacteria</taxon>
        <taxon>Pseudomonadati</taxon>
        <taxon>Pseudomonadota</taxon>
        <taxon>Gammaproteobacteria</taxon>
        <taxon>Oceanospirillales</taxon>
        <taxon>Halomonadaceae</taxon>
        <taxon>Vreelandella</taxon>
    </lineage>
</organism>
<keyword evidence="3" id="KW-0804">Transcription</keyword>
<dbReference type="SMART" id="SM00422">
    <property type="entry name" value="HTH_MERR"/>
    <property type="match status" value="1"/>
</dbReference>
<dbReference type="Pfam" id="PF13411">
    <property type="entry name" value="MerR_1"/>
    <property type="match status" value="1"/>
</dbReference>
<sequence length="329" mass="36700">MAAANNVSSLQRRAAVNEEVLAPMSLKATHPPDTPLYPIREVSRLTGVNSVTLRAWERRYGLIRPQRTPKGHRLYAQDDITRIERILQWLNRGVPVSQVADLLDQPETIETPTPDAGDWASQRQQLQAIIEALDLAKLEAFYHQSLALYPLSIAINELWQPVILTLEAKWAVQADQLVRRTLEAFLRSQVGIRLHYANQATRGPLILLNAMPDDPGPLWVLMSALMASEQGYRVQMLDHSLPLEDLPQAVARLHSSMVLLSSGQRESDSYINQALPKAAETLNVPIGVCGEVARLRESDLRDGPVHMLGDDLPQAIARLRPLLRESGVL</sequence>
<dbReference type="InterPro" id="IPR047057">
    <property type="entry name" value="MerR_fam"/>
</dbReference>
<name>A0A7U9C2P4_9GAMM</name>
<keyword evidence="2" id="KW-0238">DNA-binding</keyword>
<dbReference type="AlphaFoldDB" id="A0A7U9C2P4"/>
<evidence type="ECO:0000256" key="1">
    <source>
        <dbReference type="ARBA" id="ARBA00023015"/>
    </source>
</evidence>
<evidence type="ECO:0000256" key="3">
    <source>
        <dbReference type="ARBA" id="ARBA00023163"/>
    </source>
</evidence>